<protein>
    <submittedName>
        <fullName evidence="2">Uncharacterized protein</fullName>
    </submittedName>
</protein>
<comment type="caution">
    <text evidence="2">The sequence shown here is derived from an EMBL/GenBank/DDBJ whole genome shotgun (WGS) entry which is preliminary data.</text>
</comment>
<evidence type="ECO:0000256" key="1">
    <source>
        <dbReference type="SAM" id="MobiDB-lite"/>
    </source>
</evidence>
<proteinExistence type="predicted"/>
<sequence>MAAGSRTSAGSRSGGPSPDTFTTAVYNGLRELASVMQDAGYRVRTQERPLPDPVDRVNLLVYR</sequence>
<accession>A0ABP9SZF0</accession>
<organism evidence="2 3">
    <name type="scientific">Streptomyces thinghirensis</name>
    <dbReference type="NCBI Taxonomy" id="551547"/>
    <lineage>
        <taxon>Bacteria</taxon>
        <taxon>Bacillati</taxon>
        <taxon>Actinomycetota</taxon>
        <taxon>Actinomycetes</taxon>
        <taxon>Kitasatosporales</taxon>
        <taxon>Streptomycetaceae</taxon>
        <taxon>Streptomyces</taxon>
    </lineage>
</organism>
<evidence type="ECO:0000313" key="2">
    <source>
        <dbReference type="EMBL" id="GAA5207268.1"/>
    </source>
</evidence>
<feature type="compositionally biased region" description="Low complexity" evidence="1">
    <location>
        <begin position="1"/>
        <end position="18"/>
    </location>
</feature>
<keyword evidence="3" id="KW-1185">Reference proteome</keyword>
<evidence type="ECO:0000313" key="3">
    <source>
        <dbReference type="Proteomes" id="UP001499878"/>
    </source>
</evidence>
<name>A0ABP9SZF0_9ACTN</name>
<gene>
    <name evidence="2" type="ORF">GCM10023323_22100</name>
</gene>
<dbReference type="Proteomes" id="UP001499878">
    <property type="component" value="Unassembled WGS sequence"/>
</dbReference>
<dbReference type="EMBL" id="BAABJR010000005">
    <property type="protein sequence ID" value="GAA5207268.1"/>
    <property type="molecule type" value="Genomic_DNA"/>
</dbReference>
<feature type="region of interest" description="Disordered" evidence="1">
    <location>
        <begin position="1"/>
        <end position="23"/>
    </location>
</feature>
<reference evidence="3" key="1">
    <citation type="journal article" date="2019" name="Int. J. Syst. Evol. Microbiol.">
        <title>The Global Catalogue of Microorganisms (GCM) 10K type strain sequencing project: providing services to taxonomists for standard genome sequencing and annotation.</title>
        <authorList>
            <consortium name="The Broad Institute Genomics Platform"/>
            <consortium name="The Broad Institute Genome Sequencing Center for Infectious Disease"/>
            <person name="Wu L."/>
            <person name="Ma J."/>
        </authorList>
    </citation>
    <scope>NUCLEOTIDE SEQUENCE [LARGE SCALE GENOMIC DNA]</scope>
    <source>
        <strain evidence="3">JCM 18306</strain>
    </source>
</reference>